<sequence length="77" mass="8843">MIGRLRVAATPQLERWLLLLLLLLLWLLCGTEGEWCRGGIAGRLSYSGIVVGRCTEREWRAGTGCRCYCCRRTKDRR</sequence>
<name>A0A2M4B1M6_9DIPT</name>
<organism evidence="2">
    <name type="scientific">Anopheles triannulatus</name>
    <dbReference type="NCBI Taxonomy" id="58253"/>
    <lineage>
        <taxon>Eukaryota</taxon>
        <taxon>Metazoa</taxon>
        <taxon>Ecdysozoa</taxon>
        <taxon>Arthropoda</taxon>
        <taxon>Hexapoda</taxon>
        <taxon>Insecta</taxon>
        <taxon>Pterygota</taxon>
        <taxon>Neoptera</taxon>
        <taxon>Endopterygota</taxon>
        <taxon>Diptera</taxon>
        <taxon>Nematocera</taxon>
        <taxon>Culicoidea</taxon>
        <taxon>Culicidae</taxon>
        <taxon>Anophelinae</taxon>
        <taxon>Anopheles</taxon>
    </lineage>
</organism>
<protein>
    <submittedName>
        <fullName evidence="2">Putative secreted protein</fullName>
    </submittedName>
</protein>
<reference evidence="2" key="1">
    <citation type="submission" date="2018-01" db="EMBL/GenBank/DDBJ databases">
        <title>An insight into the sialome of Amazonian anophelines.</title>
        <authorList>
            <person name="Ribeiro J.M."/>
            <person name="Scarpassa V."/>
            <person name="Calvo E."/>
        </authorList>
    </citation>
    <scope>NUCLEOTIDE SEQUENCE</scope>
    <source>
        <tissue evidence="2">Salivary glands</tissue>
    </source>
</reference>
<dbReference type="AlphaFoldDB" id="A0A2M4B1M6"/>
<evidence type="ECO:0000313" key="2">
    <source>
        <dbReference type="EMBL" id="MBW46718.1"/>
    </source>
</evidence>
<accession>A0A2M4B1M6</accession>
<keyword evidence="1" id="KW-0732">Signal</keyword>
<dbReference type="EMBL" id="GGFK01013397">
    <property type="protein sequence ID" value="MBW46718.1"/>
    <property type="molecule type" value="Transcribed_RNA"/>
</dbReference>
<feature type="chain" id="PRO_5014597705" evidence="1">
    <location>
        <begin position="34"/>
        <end position="77"/>
    </location>
</feature>
<feature type="signal peptide" evidence="1">
    <location>
        <begin position="1"/>
        <end position="33"/>
    </location>
</feature>
<proteinExistence type="predicted"/>
<evidence type="ECO:0000256" key="1">
    <source>
        <dbReference type="SAM" id="SignalP"/>
    </source>
</evidence>